<dbReference type="PROSITE" id="PS50088">
    <property type="entry name" value="ANK_REPEAT"/>
    <property type="match status" value="2"/>
</dbReference>
<evidence type="ECO:0000313" key="7">
    <source>
        <dbReference type="Proteomes" id="UP000019335"/>
    </source>
</evidence>
<keyword evidence="5" id="KW-1133">Transmembrane helix</keyword>
<feature type="transmembrane region" description="Helical" evidence="5">
    <location>
        <begin position="239"/>
        <end position="261"/>
    </location>
</feature>
<evidence type="ECO:0000256" key="5">
    <source>
        <dbReference type="SAM" id="Phobius"/>
    </source>
</evidence>
<dbReference type="PANTHER" id="PTHR24161">
    <property type="entry name" value="ANK_REP_REGION DOMAIN-CONTAINING PROTEIN-RELATED"/>
    <property type="match status" value="1"/>
</dbReference>
<dbReference type="Pfam" id="PF13857">
    <property type="entry name" value="Ank_5"/>
    <property type="match status" value="2"/>
</dbReference>
<sequence length="389" mass="42545">MGATELTEERPGKEAEGPPDDCTFKVDEDAAVAAKASRVSAAFHEAAKAGDNAALSTLLLAFNSSTDARSSLLIDARDPRTGHTALHVACKAGAPLTVKWLLEKGASILITDKGGYTPLDLARVKPSDENIRDCACRIQEYIQAHPPPYKKVGPLLGSFFEPPLERAWLDWACLHYGPSLLDLKGRDQRSPLHLAVSHKDAAFLEELLEMGADPFAKDTEGLSPLDLAMRSGHRESIRVLSRAMQMQLVAFLGLTLLFLLYRHGGDPQQAWTVLATLWPLGKTWQLLWTGSGLSAARRGAMGEWLSYWALIVPVFLLEGTLPAGLLGRRTPLERALRDLYMIVKIVGTLYLVYPGSRGARRLYGWLGRRQRGSRSQSERGGGAIKAKGE</sequence>
<feature type="repeat" description="ANK" evidence="3">
    <location>
        <begin position="187"/>
        <end position="219"/>
    </location>
</feature>
<feature type="transmembrane region" description="Helical" evidence="5">
    <location>
        <begin position="307"/>
        <end position="327"/>
    </location>
</feature>
<keyword evidence="7" id="KW-1185">Reference proteome</keyword>
<reference evidence="6 7" key="1">
    <citation type="journal article" date="2014" name="Mol. Plant">
        <title>Chromosome Scale Genome Assembly and Transcriptome Profiling of Nannochloropsis gaditana in Nitrogen Depletion.</title>
        <authorList>
            <person name="Corteggiani Carpinelli E."/>
            <person name="Telatin A."/>
            <person name="Vitulo N."/>
            <person name="Forcato C."/>
            <person name="D'Angelo M."/>
            <person name="Schiavon R."/>
            <person name="Vezzi A."/>
            <person name="Giacometti G.M."/>
            <person name="Morosinotto T."/>
            <person name="Valle G."/>
        </authorList>
    </citation>
    <scope>NUCLEOTIDE SEQUENCE [LARGE SCALE GENOMIC DNA]</scope>
    <source>
        <strain evidence="6 7">B-31</strain>
    </source>
</reference>
<dbReference type="PANTHER" id="PTHR24161:SF85">
    <property type="entry name" value="PALMITOYLTRANSFERASE HIP14"/>
    <property type="match status" value="1"/>
</dbReference>
<protein>
    <submittedName>
        <fullName evidence="6">Ankyrin repeat-containing protein</fullName>
    </submittedName>
</protein>
<dbReference type="Gene3D" id="1.25.40.20">
    <property type="entry name" value="Ankyrin repeat-containing domain"/>
    <property type="match status" value="2"/>
</dbReference>
<evidence type="ECO:0000256" key="3">
    <source>
        <dbReference type="PROSITE-ProRule" id="PRU00023"/>
    </source>
</evidence>
<evidence type="ECO:0000256" key="2">
    <source>
        <dbReference type="ARBA" id="ARBA00023043"/>
    </source>
</evidence>
<proteinExistence type="predicted"/>
<name>W7T6X1_9STRA</name>
<feature type="region of interest" description="Disordered" evidence="4">
    <location>
        <begin position="1"/>
        <end position="24"/>
    </location>
</feature>
<dbReference type="Proteomes" id="UP000019335">
    <property type="component" value="Unassembled WGS sequence"/>
</dbReference>
<keyword evidence="5" id="KW-0472">Membrane</keyword>
<accession>W7T6X1</accession>
<comment type="caution">
    <text evidence="6">The sequence shown here is derived from an EMBL/GenBank/DDBJ whole genome shotgun (WGS) entry which is preliminary data.</text>
</comment>
<keyword evidence="1" id="KW-0677">Repeat</keyword>
<dbReference type="InterPro" id="IPR036770">
    <property type="entry name" value="Ankyrin_rpt-contain_sf"/>
</dbReference>
<feature type="transmembrane region" description="Helical" evidence="5">
    <location>
        <begin position="339"/>
        <end position="356"/>
    </location>
</feature>
<dbReference type="PROSITE" id="PS50297">
    <property type="entry name" value="ANK_REP_REGION"/>
    <property type="match status" value="2"/>
</dbReference>
<feature type="repeat" description="ANK" evidence="3">
    <location>
        <begin position="81"/>
        <end position="113"/>
    </location>
</feature>
<organism evidence="6 7">
    <name type="scientific">Nannochloropsis gaditana</name>
    <dbReference type="NCBI Taxonomy" id="72520"/>
    <lineage>
        <taxon>Eukaryota</taxon>
        <taxon>Sar</taxon>
        <taxon>Stramenopiles</taxon>
        <taxon>Ochrophyta</taxon>
        <taxon>Eustigmatophyceae</taxon>
        <taxon>Eustigmatales</taxon>
        <taxon>Monodopsidaceae</taxon>
        <taxon>Nannochloropsis</taxon>
    </lineage>
</organism>
<dbReference type="SUPFAM" id="SSF48403">
    <property type="entry name" value="Ankyrin repeat"/>
    <property type="match status" value="1"/>
</dbReference>
<dbReference type="OrthoDB" id="74448at2759"/>
<dbReference type="SMART" id="SM00248">
    <property type="entry name" value="ANK"/>
    <property type="match status" value="3"/>
</dbReference>
<dbReference type="AlphaFoldDB" id="W7T6X1"/>
<evidence type="ECO:0000256" key="1">
    <source>
        <dbReference type="ARBA" id="ARBA00022737"/>
    </source>
</evidence>
<keyword evidence="5" id="KW-0812">Transmembrane</keyword>
<dbReference type="EMBL" id="AZIL01002244">
    <property type="protein sequence ID" value="EWM22232.1"/>
    <property type="molecule type" value="Genomic_DNA"/>
</dbReference>
<gene>
    <name evidence="6" type="ORF">Naga_100254g4</name>
</gene>
<evidence type="ECO:0000313" key="6">
    <source>
        <dbReference type="EMBL" id="EWM22232.1"/>
    </source>
</evidence>
<evidence type="ECO:0000256" key="4">
    <source>
        <dbReference type="SAM" id="MobiDB-lite"/>
    </source>
</evidence>
<keyword evidence="2 3" id="KW-0040">ANK repeat</keyword>
<dbReference type="InterPro" id="IPR002110">
    <property type="entry name" value="Ankyrin_rpt"/>
</dbReference>
<feature type="compositionally biased region" description="Basic and acidic residues" evidence="4">
    <location>
        <begin position="7"/>
        <end position="24"/>
    </location>
</feature>